<protein>
    <submittedName>
        <fullName evidence="3">ATP-binding protein</fullName>
    </submittedName>
</protein>
<gene>
    <name evidence="3" type="ORF">DS742_07300</name>
</gene>
<keyword evidence="3" id="KW-0067">ATP-binding</keyword>
<name>A0A3E2NF39_9FIRM</name>
<feature type="domain" description="AAA" evidence="1">
    <location>
        <begin position="22"/>
        <end position="151"/>
    </location>
</feature>
<dbReference type="AlphaFoldDB" id="A0A3E2NF39"/>
<dbReference type="RefSeq" id="WP_117416337.1">
    <property type="nucleotide sequence ID" value="NZ_QOHO01000021.1"/>
</dbReference>
<organism evidence="3 4">
    <name type="scientific">Lacrimispora amygdalina</name>
    <dbReference type="NCBI Taxonomy" id="253257"/>
    <lineage>
        <taxon>Bacteria</taxon>
        <taxon>Bacillati</taxon>
        <taxon>Bacillota</taxon>
        <taxon>Clostridia</taxon>
        <taxon>Lachnospirales</taxon>
        <taxon>Lachnospiraceae</taxon>
        <taxon>Lacrimispora</taxon>
    </lineage>
</organism>
<dbReference type="InterPro" id="IPR027417">
    <property type="entry name" value="P-loop_NTPase"/>
</dbReference>
<dbReference type="EMBL" id="QOHO01000021">
    <property type="protein sequence ID" value="RFZ79573.1"/>
    <property type="molecule type" value="Genomic_DNA"/>
</dbReference>
<evidence type="ECO:0000313" key="4">
    <source>
        <dbReference type="Proteomes" id="UP000260680"/>
    </source>
</evidence>
<dbReference type="GO" id="GO:0005524">
    <property type="term" value="F:ATP binding"/>
    <property type="evidence" value="ECO:0007669"/>
    <property type="project" value="UniProtKB-KW"/>
</dbReference>
<evidence type="ECO:0000259" key="1">
    <source>
        <dbReference type="Pfam" id="PF13173"/>
    </source>
</evidence>
<dbReference type="PANTHER" id="PTHR33295">
    <property type="entry name" value="ATPASE"/>
    <property type="match status" value="1"/>
</dbReference>
<feature type="domain" description="DUF4143" evidence="2">
    <location>
        <begin position="203"/>
        <end position="350"/>
    </location>
</feature>
<dbReference type="Proteomes" id="UP000260680">
    <property type="component" value="Unassembled WGS sequence"/>
</dbReference>
<proteinExistence type="predicted"/>
<dbReference type="InterPro" id="IPR041682">
    <property type="entry name" value="AAA_14"/>
</dbReference>
<dbReference type="PANTHER" id="PTHR33295:SF20">
    <property type="entry name" value="ATPASE"/>
    <property type="match status" value="1"/>
</dbReference>
<dbReference type="Pfam" id="PF13635">
    <property type="entry name" value="DUF4143"/>
    <property type="match status" value="1"/>
</dbReference>
<accession>A0A3E2NF39</accession>
<comment type="caution">
    <text evidence="3">The sequence shown here is derived from an EMBL/GenBank/DDBJ whole genome shotgun (WGS) entry which is preliminary data.</text>
</comment>
<evidence type="ECO:0000313" key="3">
    <source>
        <dbReference type="EMBL" id="RFZ79573.1"/>
    </source>
</evidence>
<evidence type="ECO:0000259" key="2">
    <source>
        <dbReference type="Pfam" id="PF13635"/>
    </source>
</evidence>
<dbReference type="OrthoDB" id="9801684at2"/>
<keyword evidence="3" id="KW-0547">Nucleotide-binding</keyword>
<dbReference type="SUPFAM" id="SSF52540">
    <property type="entry name" value="P-loop containing nucleoside triphosphate hydrolases"/>
    <property type="match status" value="1"/>
</dbReference>
<reference evidence="3 4" key="1">
    <citation type="submission" date="2018-07" db="EMBL/GenBank/DDBJ databases">
        <title>New species, Clostridium PI-S10-A1B.</title>
        <authorList>
            <person name="Krishna G."/>
            <person name="Summeta K."/>
            <person name="Shikha S."/>
            <person name="Prabhu P.B."/>
            <person name="Suresh K."/>
        </authorList>
    </citation>
    <scope>NUCLEOTIDE SEQUENCE [LARGE SCALE GENOMIC DNA]</scope>
    <source>
        <strain evidence="3 4">PI-S10-A1B</strain>
    </source>
</reference>
<dbReference type="Pfam" id="PF13173">
    <property type="entry name" value="AAA_14"/>
    <property type="match status" value="1"/>
</dbReference>
<dbReference type="InterPro" id="IPR025420">
    <property type="entry name" value="DUF4143"/>
</dbReference>
<sequence>MQRIKRSDYLDWLVRHKDKQIIKVVSGVRRCGKSTLFAIYHDYLLENGMDDRQIIMLNFEDVEYEELSNYRLLYDYVKQLLLPDRMNYIFLDEIQHVEQFEKAVDSLFLKENCDVYITGSNAYFMSGELATQLSGRYVELKMLPLSFKEFCSGLDEQKQSLTKNEKFNLYIELSSFPYVLRYGYDQKEAREYLRDIYNTVLLKDVVARLRVSDVNMLENVTKFLLHNIGNRVSATKIAATLKSQGKSIDQKTVDRYIRGLTDSLMLYEAGRYNIKGKQFLTQQNKYYAADVAIRNTLVRGKDSDVGHILENIVYLELLRRGYEVYVGQLDDGGEVDFVAIGTDGVAYYQVSATTLEEETLKRELAPFRKIADNYPKYLLTLDEAFGTADYDGIQKRNVLDWLLGEVKEQR</sequence>